<dbReference type="RefSeq" id="WP_015511690.1">
    <property type="nucleotide sequence ID" value="NC_021007.1"/>
</dbReference>
<gene>
    <name evidence="4" type="ORF">MHM_03070</name>
</gene>
<evidence type="ECO:0000313" key="4">
    <source>
        <dbReference type="EMBL" id="CCE66825.1"/>
    </source>
</evidence>
<dbReference type="AlphaFoldDB" id="G8C3C7"/>
<feature type="signal peptide" evidence="3">
    <location>
        <begin position="1"/>
        <end position="20"/>
    </location>
</feature>
<keyword evidence="3" id="KW-0732">Signal</keyword>
<accession>G8C3C7</accession>
<proteinExistence type="predicted"/>
<reference evidence="4" key="1">
    <citation type="submission" date="2011-11" db="EMBL/GenBank/DDBJ databases">
        <title>Complete genome sequence of Candidatus Mycoplasma haemominutum.</title>
        <authorList>
            <person name="Barker E.N."/>
            <person name="Darby A.C."/>
            <person name="Helps C.R."/>
            <person name="Peters I.R."/>
            <person name="Hughes M.A."/>
            <person name="Radford A.D."/>
            <person name="Novacco M."/>
            <person name="Boretti F."/>
            <person name="Hofmann-Lehmann R."/>
            <person name="Tasker S."/>
        </authorList>
    </citation>
    <scope>NUCLEOTIDE SEQUENCE</scope>
    <source>
        <strain evidence="4">Birmingham 1</strain>
    </source>
</reference>
<organism evidence="4">
    <name type="scientific">Candidatus Mycoplasma haematominutum 'Birmingham 1'</name>
    <dbReference type="NCBI Taxonomy" id="1116213"/>
    <lineage>
        <taxon>Bacteria</taxon>
        <taxon>Bacillati</taxon>
        <taxon>Mycoplasmatota</taxon>
        <taxon>Mollicutes</taxon>
        <taxon>Mycoplasmataceae</taxon>
        <taxon>Mycoplasma</taxon>
    </lineage>
</organism>
<reference evidence="4" key="2">
    <citation type="submission" date="2011-11" db="EMBL/GenBank/DDBJ databases">
        <authorList>
            <person name="Barker E."/>
        </authorList>
    </citation>
    <scope>NUCLEOTIDE SEQUENCE</scope>
    <source>
        <strain evidence="4">Birmingham 1</strain>
    </source>
</reference>
<sequence length="212" mass="23744">MIFTKYLFTAIAGLTGGVNALVFSSSGGALVSQELQQFENELRTNLESGDKLIEGEDKRLAQEKQTAEENFSKLDTENKNTQTKSRARRTTGEELQKSDYELRLNQIKQNGALEEKRKSLQSTLDSKVSEFKSKLESGAKEAFSTVQKAVQEETQKLSEALAKLQESNRQLIEKVKNCIEQLPQSIFVEASELKGKSYCDYVAEQKSKTAKS</sequence>
<dbReference type="OrthoDB" id="9949959at2"/>
<evidence type="ECO:0000256" key="2">
    <source>
        <dbReference type="SAM" id="MobiDB-lite"/>
    </source>
</evidence>
<dbReference type="PATRIC" id="fig|1116213.3.peg.327"/>
<protein>
    <submittedName>
        <fullName evidence="4">Uncharacterized protein</fullName>
    </submittedName>
</protein>
<evidence type="ECO:0000256" key="1">
    <source>
        <dbReference type="SAM" id="Coils"/>
    </source>
</evidence>
<feature type="region of interest" description="Disordered" evidence="2">
    <location>
        <begin position="73"/>
        <end position="95"/>
    </location>
</feature>
<dbReference type="HOGENOM" id="CLU_115378_0_0_14"/>
<name>G8C3C7_9MOLU</name>
<dbReference type="KEGG" id="mhb:MHM_03070"/>
<keyword evidence="1" id="KW-0175">Coiled coil</keyword>
<feature type="coiled-coil region" evidence="1">
    <location>
        <begin position="147"/>
        <end position="181"/>
    </location>
</feature>
<evidence type="ECO:0000256" key="3">
    <source>
        <dbReference type="SAM" id="SignalP"/>
    </source>
</evidence>
<feature type="chain" id="PRO_5003508767" evidence="3">
    <location>
        <begin position="21"/>
        <end position="212"/>
    </location>
</feature>
<dbReference type="EMBL" id="HE613254">
    <property type="protein sequence ID" value="CCE66825.1"/>
    <property type="molecule type" value="Genomic_DNA"/>
</dbReference>